<dbReference type="Gene3D" id="3.40.50.720">
    <property type="entry name" value="NAD(P)-binding Rossmann-like Domain"/>
    <property type="match status" value="1"/>
</dbReference>
<dbReference type="EC" id="1.1.1.37" evidence="3"/>
<feature type="domain" description="Lactate/malate dehydrogenase N-terminal" evidence="2">
    <location>
        <begin position="9"/>
        <end position="59"/>
    </location>
</feature>
<evidence type="ECO:0000313" key="3">
    <source>
        <dbReference type="EMBL" id="MBY8338290.1"/>
    </source>
</evidence>
<dbReference type="GO" id="GO:0030060">
    <property type="term" value="F:L-malate dehydrogenase (NAD+) activity"/>
    <property type="evidence" value="ECO:0007669"/>
    <property type="project" value="UniProtKB-EC"/>
</dbReference>
<keyword evidence="3" id="KW-0560">Oxidoreductase</keyword>
<evidence type="ECO:0000256" key="1">
    <source>
        <dbReference type="ARBA" id="ARBA00003966"/>
    </source>
</evidence>
<gene>
    <name evidence="3" type="ORF">KYN89_14670</name>
</gene>
<dbReference type="InterPro" id="IPR001236">
    <property type="entry name" value="Lactate/malate_DH_N"/>
</dbReference>
<dbReference type="SUPFAM" id="SSF51735">
    <property type="entry name" value="NAD(P)-binding Rossmann-fold domains"/>
    <property type="match status" value="1"/>
</dbReference>
<proteinExistence type="predicted"/>
<dbReference type="InterPro" id="IPR036291">
    <property type="entry name" value="NAD(P)-bd_dom_sf"/>
</dbReference>
<dbReference type="EMBL" id="JAHWXP010000004">
    <property type="protein sequence ID" value="MBY8338290.1"/>
    <property type="molecule type" value="Genomic_DNA"/>
</dbReference>
<evidence type="ECO:0000259" key="2">
    <source>
        <dbReference type="Pfam" id="PF00056"/>
    </source>
</evidence>
<comment type="function">
    <text evidence="1">Catalyzes the reversible oxidation of malate to oxaloacetate.</text>
</comment>
<protein>
    <submittedName>
        <fullName evidence="3">Malate dehydrogenase</fullName>
        <ecNumber evidence="3">1.1.1.37</ecNumber>
    </submittedName>
</protein>
<reference evidence="3 4" key="1">
    <citation type="submission" date="2021-07" db="EMBL/GenBank/DDBJ databases">
        <title>Alteriqipengyuania abyssalis NZ-12B nov, sp.nov isolated from deep sea sponge in pacific ocean.</title>
        <authorList>
            <person name="Tareen S."/>
            <person name="Wink J."/>
        </authorList>
    </citation>
    <scope>NUCLEOTIDE SEQUENCE [LARGE SCALE GENOMIC DNA]</scope>
    <source>
        <strain evidence="3 4">NZ-12B</strain>
    </source>
</reference>
<dbReference type="PRINTS" id="PR00086">
    <property type="entry name" value="LLDHDRGNASE"/>
</dbReference>
<accession>A0ABS7PJ85</accession>
<sequence length="66" mass="6682">MATPAGRKKIALIGSGMIGGTLAHLAAKKEMGDIVLFDIAEGMQQGKALRLSQCRPGAAGDAKTTG</sequence>
<dbReference type="Pfam" id="PF00056">
    <property type="entry name" value="Ldh_1_N"/>
    <property type="match status" value="1"/>
</dbReference>
<feature type="non-terminal residue" evidence="3">
    <location>
        <position position="66"/>
    </location>
</feature>
<keyword evidence="4" id="KW-1185">Reference proteome</keyword>
<evidence type="ECO:0000313" key="4">
    <source>
        <dbReference type="Proteomes" id="UP000759298"/>
    </source>
</evidence>
<dbReference type="InterPro" id="IPR001557">
    <property type="entry name" value="L-lactate/malate_DH"/>
</dbReference>
<name>A0ABS7PJ85_9SPHN</name>
<dbReference type="RefSeq" id="WP_429699577.1">
    <property type="nucleotide sequence ID" value="NZ_JAHWXP010000004.1"/>
</dbReference>
<dbReference type="Proteomes" id="UP000759298">
    <property type="component" value="Unassembled WGS sequence"/>
</dbReference>
<comment type="caution">
    <text evidence="3">The sequence shown here is derived from an EMBL/GenBank/DDBJ whole genome shotgun (WGS) entry which is preliminary data.</text>
</comment>
<organism evidence="3 4">
    <name type="scientific">Alteriqipengyuania abyssalis</name>
    <dbReference type="NCBI Taxonomy" id="2860200"/>
    <lineage>
        <taxon>Bacteria</taxon>
        <taxon>Pseudomonadati</taxon>
        <taxon>Pseudomonadota</taxon>
        <taxon>Alphaproteobacteria</taxon>
        <taxon>Sphingomonadales</taxon>
        <taxon>Erythrobacteraceae</taxon>
        <taxon>Alteriqipengyuania</taxon>
    </lineage>
</organism>